<keyword evidence="5" id="KW-0812">Transmembrane</keyword>
<dbReference type="Proteomes" id="UP000437131">
    <property type="component" value="Unassembled WGS sequence"/>
</dbReference>
<keyword evidence="5" id="KW-0472">Membrane</keyword>
<reference evidence="7 8" key="1">
    <citation type="submission" date="2019-11" db="EMBL/GenBank/DDBJ databases">
        <title>Isolation of a new High Light Tolerant Cyanobacteria.</title>
        <authorList>
            <person name="Dobson Z."/>
            <person name="Vaughn N."/>
            <person name="Vaughn M."/>
            <person name="Fromme P."/>
            <person name="Mazor Y."/>
        </authorList>
    </citation>
    <scope>NUCLEOTIDE SEQUENCE [LARGE SCALE GENOMIC DNA]</scope>
    <source>
        <strain evidence="7 8">0216</strain>
    </source>
</reference>
<evidence type="ECO:0000313" key="7">
    <source>
        <dbReference type="EMBL" id="MTF37577.1"/>
    </source>
</evidence>
<feature type="transmembrane region" description="Helical" evidence="5">
    <location>
        <begin position="14"/>
        <end position="32"/>
    </location>
</feature>
<evidence type="ECO:0000256" key="3">
    <source>
        <dbReference type="ARBA" id="ARBA00023002"/>
    </source>
</evidence>
<evidence type="ECO:0000259" key="6">
    <source>
        <dbReference type="Pfam" id="PF01593"/>
    </source>
</evidence>
<comment type="similarity">
    <text evidence="2">Belongs to the flavin monoamine oxidase family.</text>
</comment>
<evidence type="ECO:0000256" key="1">
    <source>
        <dbReference type="ARBA" id="ARBA00001974"/>
    </source>
</evidence>
<accession>A0A844GM74</accession>
<dbReference type="InterPro" id="IPR036188">
    <property type="entry name" value="FAD/NAD-bd_sf"/>
</dbReference>
<feature type="binding site" evidence="4">
    <location>
        <position position="276"/>
    </location>
    <ligand>
        <name>FAD</name>
        <dbReference type="ChEBI" id="CHEBI:57692"/>
    </ligand>
</feature>
<feature type="domain" description="Amine oxidase" evidence="6">
    <location>
        <begin position="61"/>
        <end position="487"/>
    </location>
</feature>
<proteinExistence type="inferred from homology"/>
<dbReference type="AlphaFoldDB" id="A0A844GM74"/>
<feature type="binding site" evidence="4">
    <location>
        <position position="62"/>
    </location>
    <ligand>
        <name>FAD</name>
        <dbReference type="ChEBI" id="CHEBI:57692"/>
    </ligand>
</feature>
<organism evidence="7 8">
    <name type="scientific">Cyanobacterium aponinum 0216</name>
    <dbReference type="NCBI Taxonomy" id="2676140"/>
    <lineage>
        <taxon>Bacteria</taxon>
        <taxon>Bacillati</taxon>
        <taxon>Cyanobacteriota</taxon>
        <taxon>Cyanophyceae</taxon>
        <taxon>Oscillatoriophycideae</taxon>
        <taxon>Chroococcales</taxon>
        <taxon>Geminocystaceae</taxon>
        <taxon>Cyanobacterium</taxon>
    </lineage>
</organism>
<evidence type="ECO:0000313" key="8">
    <source>
        <dbReference type="Proteomes" id="UP000437131"/>
    </source>
</evidence>
<comment type="cofactor">
    <cofactor evidence="1">
        <name>FAD</name>
        <dbReference type="ChEBI" id="CHEBI:57692"/>
    </cofactor>
</comment>
<dbReference type="PANTHER" id="PTHR43563:SF1">
    <property type="entry name" value="AMINE OXIDASE [FLAVIN-CONTAINING] B"/>
    <property type="match status" value="1"/>
</dbReference>
<dbReference type="SUPFAM" id="SSF51905">
    <property type="entry name" value="FAD/NAD(P)-binding domain"/>
    <property type="match status" value="1"/>
</dbReference>
<dbReference type="InterPro" id="IPR002937">
    <property type="entry name" value="Amino_oxidase"/>
</dbReference>
<dbReference type="PRINTS" id="PR00757">
    <property type="entry name" value="AMINEOXDASEF"/>
</dbReference>
<dbReference type="Pfam" id="PF01593">
    <property type="entry name" value="Amino_oxidase"/>
    <property type="match status" value="1"/>
</dbReference>
<protein>
    <submittedName>
        <fullName evidence="7">NAD(P)-binding protein</fullName>
    </submittedName>
</protein>
<dbReference type="InterPro" id="IPR050703">
    <property type="entry name" value="Flavin_MAO"/>
</dbReference>
<name>A0A844GM74_9CHRO</name>
<dbReference type="GO" id="GO:0016491">
    <property type="term" value="F:oxidoreductase activity"/>
    <property type="evidence" value="ECO:0007669"/>
    <property type="project" value="UniProtKB-KW"/>
</dbReference>
<dbReference type="RefSeq" id="WP_155082476.1">
    <property type="nucleotide sequence ID" value="NZ_WMIA01000001.1"/>
</dbReference>
<sequence>MTKNNLAKSTRRRFIKWGFGTSTGIALTGLWGKGDKTGEKVLAQNESPSKKRSVLVLGAGMSGLTAALSLLRRGHEVKIIEYQNRIGGRLLSLPLKGGQFTEAGGGHFRANMPYVLSYIRRFNLPLLTLNDGLPRYLFNGKIFQGSDLSSFPENLNPQERGISVSSMLNTYLIMSGLDTDTVLDANWPNQEVIERFDNMTLGQLIRQVGGSETFIKLVDAHGGTFTSSSPVVGVIPDLAYHFGDQNLFRIKGGNDLLPKAMAKEIGLERFILDAPVVAMEQKANQVTVTVKDGRSFRADSVICTIPFTVLPEITISPNWSEGKQRMFAEMEWEQTVKVIAQTNTPTWLSKNIHGWPMAGSDRPWERVIDITGNEEGGYGNTFFYLNGTNKDAMLKLPKTERAKAVLEQFRQDMPDLFDEVVTLDDFAWGEQPWIKASFGGPPLGGSWMIREWLTPEGLIYFAGDFTTMKSGWVEGAIESGLRAARQIDPLARSEADSFVRQEQLCL</sequence>
<dbReference type="EMBL" id="WMIA01000001">
    <property type="protein sequence ID" value="MTF37577.1"/>
    <property type="molecule type" value="Genomic_DNA"/>
</dbReference>
<keyword evidence="3" id="KW-0560">Oxidoreductase</keyword>
<dbReference type="Gene3D" id="1.10.405.10">
    <property type="entry name" value="Guanine Nucleotide Dissociation Inhibitor, domain 1"/>
    <property type="match status" value="1"/>
</dbReference>
<evidence type="ECO:0000256" key="4">
    <source>
        <dbReference type="PIRSR" id="PIRSR601613-1"/>
    </source>
</evidence>
<evidence type="ECO:0000256" key="2">
    <source>
        <dbReference type="ARBA" id="ARBA00005995"/>
    </source>
</evidence>
<dbReference type="InterPro" id="IPR001613">
    <property type="entry name" value="Flavin_amine_oxidase"/>
</dbReference>
<dbReference type="Gene3D" id="3.90.660.10">
    <property type="match status" value="1"/>
</dbReference>
<dbReference type="PANTHER" id="PTHR43563">
    <property type="entry name" value="AMINE OXIDASE"/>
    <property type="match status" value="1"/>
</dbReference>
<dbReference type="Gene3D" id="3.50.50.60">
    <property type="entry name" value="FAD/NAD(P)-binding domain"/>
    <property type="match status" value="1"/>
</dbReference>
<keyword evidence="5" id="KW-1133">Transmembrane helix</keyword>
<dbReference type="SUPFAM" id="SSF54373">
    <property type="entry name" value="FAD-linked reductases, C-terminal domain"/>
    <property type="match status" value="1"/>
</dbReference>
<feature type="binding site" evidence="4">
    <location>
        <position position="383"/>
    </location>
    <ligand>
        <name>substrate</name>
    </ligand>
</feature>
<gene>
    <name evidence="7" type="ORF">GGC33_01330</name>
</gene>
<comment type="caution">
    <text evidence="7">The sequence shown here is derived from an EMBL/GenBank/DDBJ whole genome shotgun (WGS) entry which is preliminary data.</text>
</comment>
<evidence type="ECO:0000256" key="5">
    <source>
        <dbReference type="SAM" id="Phobius"/>
    </source>
</evidence>